<proteinExistence type="predicted"/>
<organism evidence="1 2">
    <name type="scientific">Hyperthermus butylicus (strain DSM 5456 / JCM 9403 / PLM1-5)</name>
    <dbReference type="NCBI Taxonomy" id="415426"/>
    <lineage>
        <taxon>Archaea</taxon>
        <taxon>Thermoproteota</taxon>
        <taxon>Thermoprotei</taxon>
        <taxon>Desulfurococcales</taxon>
        <taxon>Pyrodictiaceae</taxon>
        <taxon>Hyperthermus</taxon>
    </lineage>
</organism>
<accession>A2BJB2</accession>
<keyword evidence="2" id="KW-1185">Reference proteome</keyword>
<protein>
    <submittedName>
        <fullName evidence="1">Uncharacterized protein</fullName>
    </submittedName>
</protein>
<dbReference type="Proteomes" id="UP000002593">
    <property type="component" value="Chromosome"/>
</dbReference>
<evidence type="ECO:0000313" key="1">
    <source>
        <dbReference type="EMBL" id="ABM80073.1"/>
    </source>
</evidence>
<dbReference type="EnsemblBacteria" id="ABM80073">
    <property type="protein sequence ID" value="ABM80073"/>
    <property type="gene ID" value="Hbut_0201"/>
</dbReference>
<dbReference type="EMBL" id="CP000493">
    <property type="protein sequence ID" value="ABM80073.1"/>
    <property type="molecule type" value="Genomic_DNA"/>
</dbReference>
<gene>
    <name evidence="1" type="ordered locus">Hbut_0201</name>
</gene>
<reference evidence="1 2" key="1">
    <citation type="journal article" date="2007" name="Archaea">
        <title>The genome of Hyperthermus butylicus: a sulfur-reducing, peptide fermenting, neutrophilic Crenarchaeote growing up to 108 degrees C.</title>
        <authorList>
            <person name="Brugger K."/>
            <person name="Chen L."/>
            <person name="Stark M."/>
            <person name="Zibat A."/>
            <person name="Redder P."/>
            <person name="Ruepp A."/>
            <person name="Awayez M."/>
            <person name="She Q."/>
            <person name="Garrett R.A."/>
            <person name="Klenk H.P."/>
        </authorList>
    </citation>
    <scope>NUCLEOTIDE SEQUENCE [LARGE SCALE GENOMIC DNA]</scope>
    <source>
        <strain evidence="2">DSM 5456 / JCM 9403 / PLM1-5</strain>
    </source>
</reference>
<dbReference type="KEGG" id="hbu:Hbut_0201"/>
<dbReference type="RefSeq" id="WP_011821390.1">
    <property type="nucleotide sequence ID" value="NC_008818.1"/>
</dbReference>
<name>A2BJB2_HYPBU</name>
<dbReference type="AlphaFoldDB" id="A2BJB2"/>
<dbReference type="HOGENOM" id="CLU_2103461_0_0_2"/>
<dbReference type="GeneID" id="4781941"/>
<sequence>MLRLRLYSVALREYGVVVFQVGAGYEGQLMLPRGNHWFLMVGELPRSPWRAYGSPASMAAVKVAHAVVEVAGRRLETYVESPLHCGGMRLAGRELLNMLKLLLDGPAGRTCIQLG</sequence>
<evidence type="ECO:0000313" key="2">
    <source>
        <dbReference type="Proteomes" id="UP000002593"/>
    </source>
</evidence>